<sequence length="219" mass="25536">MVDYYSDLTDNQKYNIELFLKQAGSSHLDKMKLSYGINSGRTNEAYQRNVIDALMLNIIPMNVFTNWLSHVNLEGNNHLFVYEPTSNQVFISNSIELLFENVKKKITPIYDINKDSLDEIKIVDICCLSSQQLVFTLAAPSQVHEKNSDTGEFELQKDIYLSYIIMDFEFKHFVLLMHPTVKLVSIMGEVKERDIDKLTYIIMHSFKNQVVRFDYQEPD</sequence>
<dbReference type="Proteomes" id="UP001652445">
    <property type="component" value="Unassembled WGS sequence"/>
</dbReference>
<proteinExistence type="predicted"/>
<keyword evidence="2" id="KW-1185">Reference proteome</keyword>
<protein>
    <submittedName>
        <fullName evidence="1">Uncharacterized protein</fullName>
    </submittedName>
</protein>
<evidence type="ECO:0000313" key="1">
    <source>
        <dbReference type="EMBL" id="MCU6795157.1"/>
    </source>
</evidence>
<reference evidence="1 2" key="1">
    <citation type="submission" date="2022-09" db="EMBL/GenBank/DDBJ databases">
        <authorList>
            <person name="Han X.L."/>
            <person name="Wang Q."/>
            <person name="Lu T."/>
        </authorList>
    </citation>
    <scope>NUCLEOTIDE SEQUENCE [LARGE SCALE GENOMIC DNA]</scope>
    <source>
        <strain evidence="1 2">WQ 127069</strain>
    </source>
</reference>
<name>A0ABT2UKN0_9BACL</name>
<dbReference type="EMBL" id="JAOQIO010000094">
    <property type="protein sequence ID" value="MCU6795157.1"/>
    <property type="molecule type" value="Genomic_DNA"/>
</dbReference>
<accession>A0ABT2UKN0</accession>
<evidence type="ECO:0000313" key="2">
    <source>
        <dbReference type="Proteomes" id="UP001652445"/>
    </source>
</evidence>
<gene>
    <name evidence="1" type="ORF">OB236_23910</name>
</gene>
<organism evidence="1 2">
    <name type="scientific">Paenibacillus baimaensis</name>
    <dbReference type="NCBI Taxonomy" id="2982185"/>
    <lineage>
        <taxon>Bacteria</taxon>
        <taxon>Bacillati</taxon>
        <taxon>Bacillota</taxon>
        <taxon>Bacilli</taxon>
        <taxon>Bacillales</taxon>
        <taxon>Paenibacillaceae</taxon>
        <taxon>Paenibacillus</taxon>
    </lineage>
</organism>
<dbReference type="RefSeq" id="WP_262686207.1">
    <property type="nucleotide sequence ID" value="NZ_JAOQIO010000094.1"/>
</dbReference>
<comment type="caution">
    <text evidence="1">The sequence shown here is derived from an EMBL/GenBank/DDBJ whole genome shotgun (WGS) entry which is preliminary data.</text>
</comment>